<reference evidence="1 2" key="1">
    <citation type="submission" date="2020-08" db="EMBL/GenBank/DDBJ databases">
        <title>Genomic Encyclopedia of Type Strains, Phase IV (KMG-IV): sequencing the most valuable type-strain genomes for metagenomic binning, comparative biology and taxonomic classification.</title>
        <authorList>
            <person name="Goeker M."/>
        </authorList>
    </citation>
    <scope>NUCLEOTIDE SEQUENCE [LARGE SCALE GENOMIC DNA]</scope>
    <source>
        <strain evidence="1 2">DSM 12421</strain>
    </source>
</reference>
<dbReference type="AlphaFoldDB" id="A0A7J9RXE1"/>
<evidence type="ECO:0000313" key="2">
    <source>
        <dbReference type="Proteomes" id="UP000582213"/>
    </source>
</evidence>
<accession>A0A7J9RXE1</accession>
<sequence length="44" mass="5113">MRRNYLVLLKMIRRGSGLGRRLPTHGMYTLAQILRSRELCPTPS</sequence>
<organism evidence="1 2">
    <name type="scientific">Sulfurisphaera ohwakuensis</name>
    <dbReference type="NCBI Taxonomy" id="69656"/>
    <lineage>
        <taxon>Archaea</taxon>
        <taxon>Thermoproteota</taxon>
        <taxon>Thermoprotei</taxon>
        <taxon>Sulfolobales</taxon>
        <taxon>Sulfolobaceae</taxon>
        <taxon>Sulfurisphaera</taxon>
    </lineage>
</organism>
<proteinExistence type="predicted"/>
<protein>
    <submittedName>
        <fullName evidence="1">Uncharacterized protein</fullName>
    </submittedName>
</protein>
<comment type="caution">
    <text evidence="1">The sequence shown here is derived from an EMBL/GenBank/DDBJ whole genome shotgun (WGS) entry which is preliminary data.</text>
</comment>
<gene>
    <name evidence="1" type="ORF">HNQ62_002696</name>
</gene>
<evidence type="ECO:0000313" key="1">
    <source>
        <dbReference type="EMBL" id="MBB5254922.1"/>
    </source>
</evidence>
<dbReference type="Proteomes" id="UP000582213">
    <property type="component" value="Unassembled WGS sequence"/>
</dbReference>
<name>A0A7J9RXE1_SULOH</name>
<dbReference type="EMBL" id="JACHFY010000030">
    <property type="protein sequence ID" value="MBB5254922.1"/>
    <property type="molecule type" value="Genomic_DNA"/>
</dbReference>